<dbReference type="AlphaFoldDB" id="W7UDI5"/>
<dbReference type="InterPro" id="IPR053842">
    <property type="entry name" value="NikA-like"/>
</dbReference>
<protein>
    <recommendedName>
        <fullName evidence="3">Mobilization protein</fullName>
    </recommendedName>
</protein>
<dbReference type="EMBL" id="ATAX01000028">
    <property type="protein sequence ID" value="EWM53171.1"/>
    <property type="molecule type" value="Genomic_DNA"/>
</dbReference>
<reference evidence="1 2" key="1">
    <citation type="journal article" date="2014" name="PLoS ONE">
        <title>Rumen cellulosomics: divergent fiber-degrading strategies revealed by comparative genome-wide analysis of six ruminococcal strains.</title>
        <authorList>
            <person name="Dassa B."/>
            <person name="Borovok I."/>
            <person name="Ruimy-Israeli V."/>
            <person name="Lamed R."/>
            <person name="Flint H.J."/>
            <person name="Duncan S.H."/>
            <person name="Henrissat B."/>
            <person name="Coutinho P."/>
            <person name="Morrison M."/>
            <person name="Mosoni P."/>
            <person name="Yeoman C.J."/>
            <person name="White B.A."/>
            <person name="Bayer E.A."/>
        </authorList>
    </citation>
    <scope>NUCLEOTIDE SEQUENCE [LARGE SCALE GENOMIC DNA]</scope>
    <source>
        <strain evidence="1 2">007c</strain>
    </source>
</reference>
<accession>W7UDI5</accession>
<gene>
    <name evidence="1" type="ORF">RF007C_16290</name>
</gene>
<keyword evidence="2" id="KW-1185">Reference proteome</keyword>
<proteinExistence type="predicted"/>
<dbReference type="RefSeq" id="WP_037300459.1">
    <property type="nucleotide sequence ID" value="NZ_ATAX01000028.1"/>
</dbReference>
<evidence type="ECO:0000313" key="2">
    <source>
        <dbReference type="Proteomes" id="UP000019365"/>
    </source>
</evidence>
<dbReference type="OrthoDB" id="9804743at2"/>
<evidence type="ECO:0008006" key="3">
    <source>
        <dbReference type="Google" id="ProtNLM"/>
    </source>
</evidence>
<comment type="caution">
    <text evidence="1">The sequence shown here is derived from an EMBL/GenBank/DDBJ whole genome shotgun (WGS) entry which is preliminary data.</text>
</comment>
<dbReference type="Pfam" id="PF21983">
    <property type="entry name" value="NikA-like"/>
    <property type="match status" value="1"/>
</dbReference>
<name>W7UDI5_RUMFL</name>
<evidence type="ECO:0000313" key="1">
    <source>
        <dbReference type="EMBL" id="EWM53171.1"/>
    </source>
</evidence>
<dbReference type="Proteomes" id="UP000019365">
    <property type="component" value="Unassembled WGS sequence"/>
</dbReference>
<dbReference type="PATRIC" id="fig|1341157.4.peg.2657"/>
<sequence>MKEEKKRTHCIKLRVSEEELAAFKRKFQNSGMQTFAGFLRAMVLDGNIVHFDEKELFEINRLAANISANITQIAYCAKRNCYDYEKEFSEIKESMNKIWEPLRFFIGLNMKVKH</sequence>
<organism evidence="1 2">
    <name type="scientific">Ruminococcus flavefaciens 007c</name>
    <dbReference type="NCBI Taxonomy" id="1341157"/>
    <lineage>
        <taxon>Bacteria</taxon>
        <taxon>Bacillati</taxon>
        <taxon>Bacillota</taxon>
        <taxon>Clostridia</taxon>
        <taxon>Eubacteriales</taxon>
        <taxon>Oscillospiraceae</taxon>
        <taxon>Ruminococcus</taxon>
    </lineage>
</organism>